<organism evidence="2 4">
    <name type="scientific">Adineta steineri</name>
    <dbReference type="NCBI Taxonomy" id="433720"/>
    <lineage>
        <taxon>Eukaryota</taxon>
        <taxon>Metazoa</taxon>
        <taxon>Spiralia</taxon>
        <taxon>Gnathifera</taxon>
        <taxon>Rotifera</taxon>
        <taxon>Eurotatoria</taxon>
        <taxon>Bdelloidea</taxon>
        <taxon>Adinetida</taxon>
        <taxon>Adinetidae</taxon>
        <taxon>Adineta</taxon>
    </lineage>
</organism>
<protein>
    <submittedName>
        <fullName evidence="2">Uncharacterized protein</fullName>
    </submittedName>
</protein>
<dbReference type="EMBL" id="CAJNON010005318">
    <property type="protein sequence ID" value="CAF1535227.1"/>
    <property type="molecule type" value="Genomic_DNA"/>
</dbReference>
<feature type="compositionally biased region" description="Polar residues" evidence="1">
    <location>
        <begin position="81"/>
        <end position="90"/>
    </location>
</feature>
<evidence type="ECO:0000313" key="2">
    <source>
        <dbReference type="EMBL" id="CAF1535227.1"/>
    </source>
</evidence>
<comment type="caution">
    <text evidence="2">The sequence shown here is derived from an EMBL/GenBank/DDBJ whole genome shotgun (WGS) entry which is preliminary data.</text>
</comment>
<dbReference type="Proteomes" id="UP000663891">
    <property type="component" value="Unassembled WGS sequence"/>
</dbReference>
<reference evidence="2" key="1">
    <citation type="submission" date="2021-02" db="EMBL/GenBank/DDBJ databases">
        <authorList>
            <person name="Nowell W R."/>
        </authorList>
    </citation>
    <scope>NUCLEOTIDE SEQUENCE</scope>
</reference>
<accession>A0A815VHI8</accession>
<name>A0A815VHI8_9BILA</name>
<feature type="non-terminal residue" evidence="2">
    <location>
        <position position="1"/>
    </location>
</feature>
<feature type="region of interest" description="Disordered" evidence="1">
    <location>
        <begin position="57"/>
        <end position="113"/>
    </location>
</feature>
<gene>
    <name evidence="3" type="ORF">OKA104_LOCUS53047</name>
    <name evidence="2" type="ORF">VCS650_LOCUS43848</name>
</gene>
<dbReference type="Proteomes" id="UP000663881">
    <property type="component" value="Unassembled WGS sequence"/>
</dbReference>
<evidence type="ECO:0000313" key="3">
    <source>
        <dbReference type="EMBL" id="CAF4430462.1"/>
    </source>
</evidence>
<evidence type="ECO:0000256" key="1">
    <source>
        <dbReference type="SAM" id="MobiDB-lite"/>
    </source>
</evidence>
<dbReference type="EMBL" id="CAJOAY010032149">
    <property type="protein sequence ID" value="CAF4430462.1"/>
    <property type="molecule type" value="Genomic_DNA"/>
</dbReference>
<proteinExistence type="predicted"/>
<evidence type="ECO:0000313" key="4">
    <source>
        <dbReference type="Proteomes" id="UP000663891"/>
    </source>
</evidence>
<dbReference type="AlphaFoldDB" id="A0A815VHI8"/>
<sequence>TDTDQLSLTQSLNRIDQLSSSMSNDERAKRLSRIVSPTRFEKLFSYNQSIENFNWFHPPTPSSAGSSVPNSPVIKSKNRQVRTPLNSTPETPRRSILPSKKSKMLLSDRNKSV</sequence>